<proteinExistence type="predicted"/>
<evidence type="ECO:0000256" key="1">
    <source>
        <dbReference type="SAM" id="MobiDB-lite"/>
    </source>
</evidence>
<protein>
    <submittedName>
        <fullName evidence="2">Uncharacterized protein</fullName>
    </submittedName>
</protein>
<organism evidence="2 3">
    <name type="scientific">Elysia crispata</name>
    <name type="common">lettuce slug</name>
    <dbReference type="NCBI Taxonomy" id="231223"/>
    <lineage>
        <taxon>Eukaryota</taxon>
        <taxon>Metazoa</taxon>
        <taxon>Spiralia</taxon>
        <taxon>Lophotrochozoa</taxon>
        <taxon>Mollusca</taxon>
        <taxon>Gastropoda</taxon>
        <taxon>Heterobranchia</taxon>
        <taxon>Euthyneura</taxon>
        <taxon>Panpulmonata</taxon>
        <taxon>Sacoglossa</taxon>
        <taxon>Placobranchoidea</taxon>
        <taxon>Plakobranchidae</taxon>
        <taxon>Elysia</taxon>
    </lineage>
</organism>
<dbReference type="EMBL" id="JAWDGP010001711">
    <property type="protein sequence ID" value="KAK3788947.1"/>
    <property type="molecule type" value="Genomic_DNA"/>
</dbReference>
<gene>
    <name evidence="2" type="ORF">RRG08_010196</name>
</gene>
<name>A0AAE1AJM4_9GAST</name>
<accession>A0AAE1AJM4</accession>
<reference evidence="2" key="1">
    <citation type="journal article" date="2023" name="G3 (Bethesda)">
        <title>A reference genome for the long-term kleptoplast-retaining sea slug Elysia crispata morphotype clarki.</title>
        <authorList>
            <person name="Eastman K.E."/>
            <person name="Pendleton A.L."/>
            <person name="Shaikh M.A."/>
            <person name="Suttiyut T."/>
            <person name="Ogas R."/>
            <person name="Tomko P."/>
            <person name="Gavelis G."/>
            <person name="Widhalm J.R."/>
            <person name="Wisecaver J.H."/>
        </authorList>
    </citation>
    <scope>NUCLEOTIDE SEQUENCE</scope>
    <source>
        <strain evidence="2">ECLA1</strain>
    </source>
</reference>
<comment type="caution">
    <text evidence="2">The sequence shown here is derived from an EMBL/GenBank/DDBJ whole genome shotgun (WGS) entry which is preliminary data.</text>
</comment>
<dbReference type="Proteomes" id="UP001283361">
    <property type="component" value="Unassembled WGS sequence"/>
</dbReference>
<feature type="region of interest" description="Disordered" evidence="1">
    <location>
        <begin position="78"/>
        <end position="105"/>
    </location>
</feature>
<evidence type="ECO:0000313" key="2">
    <source>
        <dbReference type="EMBL" id="KAK3788947.1"/>
    </source>
</evidence>
<evidence type="ECO:0000313" key="3">
    <source>
        <dbReference type="Proteomes" id="UP001283361"/>
    </source>
</evidence>
<dbReference type="AlphaFoldDB" id="A0AAE1AJM4"/>
<sequence length="105" mass="12494">MNSSRFNPKALIFGVIILVLQVLFTHLAIATTNWNTRKKAQLLDLDYPMGPRVDQGYPWIIGENYQDYEGWRPWRNKDILDKRNGNRDTEKQEDVRRQKDFKILT</sequence>
<keyword evidence="3" id="KW-1185">Reference proteome</keyword>